<dbReference type="EMBL" id="FNHD01000015">
    <property type="protein sequence ID" value="SDM17075.1"/>
    <property type="molecule type" value="Genomic_DNA"/>
</dbReference>
<evidence type="ECO:0000256" key="1">
    <source>
        <dbReference type="ARBA" id="ARBA00008791"/>
    </source>
</evidence>
<dbReference type="SUPFAM" id="SSF52402">
    <property type="entry name" value="Adenine nucleotide alpha hydrolases-like"/>
    <property type="match status" value="1"/>
</dbReference>
<dbReference type="CDD" id="cd00293">
    <property type="entry name" value="USP-like"/>
    <property type="match status" value="1"/>
</dbReference>
<evidence type="ECO:0000313" key="5">
    <source>
        <dbReference type="Proteomes" id="UP000199242"/>
    </source>
</evidence>
<evidence type="ECO:0000259" key="2">
    <source>
        <dbReference type="Pfam" id="PF00582"/>
    </source>
</evidence>
<evidence type="ECO:0000313" key="3">
    <source>
        <dbReference type="EMBL" id="SDM17075.1"/>
    </source>
</evidence>
<dbReference type="Pfam" id="PF00582">
    <property type="entry name" value="Usp"/>
    <property type="match status" value="1"/>
</dbReference>
<accession>A0A4U8WCU5</accession>
<feature type="domain" description="UspA" evidence="2">
    <location>
        <begin position="20"/>
        <end position="159"/>
    </location>
</feature>
<protein>
    <submittedName>
        <fullName evidence="3">Nucleotide-binding universal stress protein, UspA family</fullName>
    </submittedName>
    <submittedName>
        <fullName evidence="4">Universal stress protein UspE</fullName>
    </submittedName>
</protein>
<dbReference type="STRING" id="1141221.SAMN05216273_11581"/>
<dbReference type="PRINTS" id="PR01438">
    <property type="entry name" value="UNVRSLSTRESS"/>
</dbReference>
<dbReference type="InterPro" id="IPR006016">
    <property type="entry name" value="UspA"/>
</dbReference>
<evidence type="ECO:0000313" key="6">
    <source>
        <dbReference type="Proteomes" id="UP000290013"/>
    </source>
</evidence>
<comment type="similarity">
    <text evidence="1">Belongs to the universal stress protein A family.</text>
</comment>
<evidence type="ECO:0000313" key="4">
    <source>
        <dbReference type="EMBL" id="VFB03386.1"/>
    </source>
</evidence>
<dbReference type="KEGG" id="ctai:NCTC12078_01397"/>
<proteinExistence type="inferred from homology"/>
<reference evidence="4 6" key="2">
    <citation type="submission" date="2019-02" db="EMBL/GenBank/DDBJ databases">
        <authorList>
            <consortium name="Pathogen Informatics"/>
        </authorList>
    </citation>
    <scope>NUCLEOTIDE SEQUENCE [LARGE SCALE GENOMIC DNA]</scope>
    <source>
        <strain evidence="4 6">3012STDY6944375</strain>
    </source>
</reference>
<accession>A0A1G9R3R9</accession>
<keyword evidence="5" id="KW-1185">Reference proteome</keyword>
<dbReference type="InterPro" id="IPR006015">
    <property type="entry name" value="Universal_stress_UspA"/>
</dbReference>
<sequence>MAVFLLSLKEQNYKSKIMINIVLPVDFGDKTDQLIDGAVKFAKEVNGKICLIHVAPTDIGFAIGDMGYQYFPEIEENEIREELVLLNKLNQRILAQNVDCEHILKQGIAKDIILEYADMKNAHYIVMGSHGRSGIYDVFVGSLTKGLTKSSKIPVLVLPIHD</sequence>
<reference evidence="3 5" key="1">
    <citation type="submission" date="2016-10" db="EMBL/GenBank/DDBJ databases">
        <authorList>
            <person name="Varghese N."/>
            <person name="Submissions S."/>
        </authorList>
    </citation>
    <scope>NUCLEOTIDE SEQUENCE [LARGE SCALE GENOMIC DNA]</scope>
    <source>
        <strain evidence="3 5">CGMCC 1.10941</strain>
    </source>
</reference>
<dbReference type="Gene3D" id="3.40.50.620">
    <property type="entry name" value="HUPs"/>
    <property type="match status" value="1"/>
</dbReference>
<dbReference type="AlphaFoldDB" id="A0A1G9R3R9"/>
<dbReference type="Proteomes" id="UP000290013">
    <property type="component" value="Chromosome"/>
</dbReference>
<dbReference type="PANTHER" id="PTHR46268">
    <property type="entry name" value="STRESS RESPONSE PROTEIN NHAX"/>
    <property type="match status" value="1"/>
</dbReference>
<dbReference type="Proteomes" id="UP000199242">
    <property type="component" value="Unassembled WGS sequence"/>
</dbReference>
<gene>
    <name evidence="4" type="ORF">NCTC12078_01397</name>
    <name evidence="3" type="ORF">SAMN05216273_11581</name>
</gene>
<dbReference type="PANTHER" id="PTHR46268:SF6">
    <property type="entry name" value="UNIVERSAL STRESS PROTEIN UP12"/>
    <property type="match status" value="1"/>
</dbReference>
<dbReference type="EMBL" id="LR215974">
    <property type="protein sequence ID" value="VFB03386.1"/>
    <property type="molecule type" value="Genomic_DNA"/>
</dbReference>
<name>A0A1G9R3R9_9FLAO</name>
<dbReference type="InterPro" id="IPR014729">
    <property type="entry name" value="Rossmann-like_a/b/a_fold"/>
</dbReference>
<organism evidence="4 6">
    <name type="scientific">Chryseobacterium taihuense</name>
    <dbReference type="NCBI Taxonomy" id="1141221"/>
    <lineage>
        <taxon>Bacteria</taxon>
        <taxon>Pseudomonadati</taxon>
        <taxon>Bacteroidota</taxon>
        <taxon>Flavobacteriia</taxon>
        <taxon>Flavobacteriales</taxon>
        <taxon>Weeksellaceae</taxon>
        <taxon>Chryseobacterium group</taxon>
        <taxon>Chryseobacterium</taxon>
    </lineage>
</organism>